<feature type="compositionally biased region" description="Basic and acidic residues" evidence="1">
    <location>
        <begin position="719"/>
        <end position="732"/>
    </location>
</feature>
<dbReference type="PANTHER" id="PTHR23034:SF2">
    <property type="entry name" value="GLUTAMATE-RICH PROTEIN 3"/>
    <property type="match status" value="1"/>
</dbReference>
<feature type="region of interest" description="Disordered" evidence="1">
    <location>
        <begin position="1318"/>
        <end position="1384"/>
    </location>
</feature>
<comment type="caution">
    <text evidence="2">The sequence shown here is derived from an EMBL/GenBank/DDBJ whole genome shotgun (WGS) entry which is preliminary data.</text>
</comment>
<feature type="region of interest" description="Disordered" evidence="1">
    <location>
        <begin position="624"/>
        <end position="643"/>
    </location>
</feature>
<feature type="compositionally biased region" description="Basic and acidic residues" evidence="1">
    <location>
        <begin position="1075"/>
        <end position="1089"/>
    </location>
</feature>
<feature type="compositionally biased region" description="Basic and acidic residues" evidence="1">
    <location>
        <begin position="974"/>
        <end position="989"/>
    </location>
</feature>
<feature type="compositionally biased region" description="Polar residues" evidence="1">
    <location>
        <begin position="319"/>
        <end position="332"/>
    </location>
</feature>
<evidence type="ECO:0000256" key="1">
    <source>
        <dbReference type="SAM" id="MobiDB-lite"/>
    </source>
</evidence>
<feature type="compositionally biased region" description="Basic and acidic residues" evidence="1">
    <location>
        <begin position="1024"/>
        <end position="1056"/>
    </location>
</feature>
<feature type="compositionally biased region" description="Basic and acidic residues" evidence="1">
    <location>
        <begin position="442"/>
        <end position="520"/>
    </location>
</feature>
<feature type="compositionally biased region" description="Basic and acidic residues" evidence="1">
    <location>
        <begin position="578"/>
        <end position="612"/>
    </location>
</feature>
<feature type="compositionally biased region" description="Basic and acidic residues" evidence="1">
    <location>
        <begin position="904"/>
        <end position="917"/>
    </location>
</feature>
<feature type="region of interest" description="Disordered" evidence="1">
    <location>
        <begin position="220"/>
        <end position="544"/>
    </location>
</feature>
<feature type="compositionally biased region" description="Polar residues" evidence="1">
    <location>
        <begin position="303"/>
        <end position="312"/>
    </location>
</feature>
<feature type="compositionally biased region" description="Basic and acidic residues" evidence="1">
    <location>
        <begin position="1204"/>
        <end position="1224"/>
    </location>
</feature>
<feature type="compositionally biased region" description="Polar residues" evidence="1">
    <location>
        <begin position="1318"/>
        <end position="1327"/>
    </location>
</feature>
<feature type="region of interest" description="Disordered" evidence="1">
    <location>
        <begin position="903"/>
        <end position="1140"/>
    </location>
</feature>
<feature type="compositionally biased region" description="Polar residues" evidence="1">
    <location>
        <begin position="347"/>
        <end position="369"/>
    </location>
</feature>
<evidence type="ECO:0000313" key="2">
    <source>
        <dbReference type="EMBL" id="PAV77781.1"/>
    </source>
</evidence>
<dbReference type="OrthoDB" id="5838632at2759"/>
<feature type="region of interest" description="Disordered" evidence="1">
    <location>
        <begin position="719"/>
        <end position="738"/>
    </location>
</feature>
<feature type="region of interest" description="Disordered" evidence="1">
    <location>
        <begin position="577"/>
        <end position="612"/>
    </location>
</feature>
<reference evidence="2 3" key="1">
    <citation type="journal article" date="2017" name="Curr. Biol.">
        <title>Genome architecture and evolution of a unichromosomal asexual nematode.</title>
        <authorList>
            <person name="Fradin H."/>
            <person name="Zegar C."/>
            <person name="Gutwein M."/>
            <person name="Lucas J."/>
            <person name="Kovtun M."/>
            <person name="Corcoran D."/>
            <person name="Baugh L.R."/>
            <person name="Kiontke K."/>
            <person name="Gunsalus K."/>
            <person name="Fitch D.H."/>
            <person name="Piano F."/>
        </authorList>
    </citation>
    <scope>NUCLEOTIDE SEQUENCE [LARGE SCALE GENOMIC DNA]</scope>
    <source>
        <strain evidence="2">PF1309</strain>
    </source>
</reference>
<organism evidence="2 3">
    <name type="scientific">Diploscapter pachys</name>
    <dbReference type="NCBI Taxonomy" id="2018661"/>
    <lineage>
        <taxon>Eukaryota</taxon>
        <taxon>Metazoa</taxon>
        <taxon>Ecdysozoa</taxon>
        <taxon>Nematoda</taxon>
        <taxon>Chromadorea</taxon>
        <taxon>Rhabditida</taxon>
        <taxon>Rhabditina</taxon>
        <taxon>Rhabditomorpha</taxon>
        <taxon>Rhabditoidea</taxon>
        <taxon>Rhabditidae</taxon>
        <taxon>Diploscapter</taxon>
    </lineage>
</organism>
<evidence type="ECO:0000313" key="3">
    <source>
        <dbReference type="Proteomes" id="UP000218231"/>
    </source>
</evidence>
<feature type="compositionally biased region" description="Basic and acidic residues" evidence="1">
    <location>
        <begin position="624"/>
        <end position="639"/>
    </location>
</feature>
<gene>
    <name evidence="2" type="ORF">WR25_24012</name>
</gene>
<feature type="region of interest" description="Disordered" evidence="1">
    <location>
        <begin position="1191"/>
        <end position="1224"/>
    </location>
</feature>
<feature type="compositionally biased region" description="Basic and acidic residues" evidence="1">
    <location>
        <begin position="1330"/>
        <end position="1341"/>
    </location>
</feature>
<dbReference type="Proteomes" id="UP000218231">
    <property type="component" value="Unassembled WGS sequence"/>
</dbReference>
<dbReference type="PANTHER" id="PTHR23034">
    <property type="entry name" value="GLUTAMATE-RICH PROTEIN 3"/>
    <property type="match status" value="1"/>
</dbReference>
<protein>
    <submittedName>
        <fullName evidence="2">Uncharacterized protein</fullName>
    </submittedName>
</protein>
<feature type="compositionally biased region" description="Polar residues" evidence="1">
    <location>
        <begin position="382"/>
        <end position="391"/>
    </location>
</feature>
<feature type="compositionally biased region" description="Basic and acidic residues" evidence="1">
    <location>
        <begin position="1128"/>
        <end position="1140"/>
    </location>
</feature>
<dbReference type="InterPro" id="IPR027962">
    <property type="entry name" value="ERICH3"/>
</dbReference>
<accession>A0A2A2KV15</accession>
<feature type="region of interest" description="Disordered" evidence="1">
    <location>
        <begin position="88"/>
        <end position="119"/>
    </location>
</feature>
<feature type="compositionally biased region" description="Basic and acidic residues" evidence="1">
    <location>
        <begin position="926"/>
        <end position="966"/>
    </location>
</feature>
<dbReference type="STRING" id="2018661.A0A2A2KV15"/>
<proteinExistence type="predicted"/>
<feature type="region of interest" description="Disordered" evidence="1">
    <location>
        <begin position="1145"/>
        <end position="1164"/>
    </location>
</feature>
<dbReference type="EMBL" id="LIAE01007660">
    <property type="protein sequence ID" value="PAV77780.1"/>
    <property type="molecule type" value="Genomic_DNA"/>
</dbReference>
<sequence length="1721" mass="198634">MADSLMDNYNPLYDVHLRQYFALPHMQKHLKNMGLLDSTLNLAGGDEVIERHRAMMDLMLKNREVQLMKIAELKRKLDAAEKVETCRRIRSGQSPESHQRSKPSRSLSRGRNAQYGRQRRFSNSYDDKEFVQRIEKENAEPIDYDPRDPYKRLSATVKRFNYLHKLDDNTLTAYKENLKKQLQRLERFRELSFGVHSVARQPPPPHTQWFFRRRSILNMKNGSKKSENGETSTTQQRVIKKSSNSQRSCPPTNRKPRDPAMKLPPIQKKTPAAPRTGASNGPPRARHASGDKVSPMRGRSTAKKVNTTQSRQLPPPSRETFTQLLNQSQANGAPTAVSPSLPVALPSETTPSPDINNRTRTQSEASSKPSEAGTYDRPSSPPDHNQFNEQSANEHGEFRHDYAHSQQSDHTDDQIGDELREESRFEPRVTDGESVPDTPEPQQEHIPHDVVERAETPDGERTVRELNYEHHHEAPKSPDQADKELDEEIVIKKEVHYDQSEMPQHEEHHENPRESPDQHKISITQDTGDETGNESDNERNRREIEHEFEETLDIHKLEPNYDSEQEHVVAETPYVQTFREEQEIQEPAESRVRFEDEHEDHRHEPEITKEDVIKAGHELREAMDHHEEHDDRPESEHDMAIPAPKVEVTEREWDEDGAHIEQKITEKEFVDEEGYTHHVTTTETFIEKEHEDKTHSEQDAFEPPVHQEYIEEHIERRLNDEDHDEPSEHRIPEPAISESDIREAAQELHQVVDDHIPHEFEHNVPEPAISDNDIREAAQELHQALDSHSDHSISENDVREAAHELHETMSDHHQSSEAVHEPEYHITDAEIAEAGHELREAMDHHEEHDNRPESEHDMAIPEPKIEVTEREWDEDGAHIEQTITEKEFVDEEGYTHHVTTTETFIEKEPEDETHNEQEPLMQQEYTEEHTERRTPAEDHDQHSEHHFEQEMPHHEEHQEEFHHESPKAASPVHEPSDDHHSLKSHESFDQHISVIVEKIEKDSSEASGSPLGPDHVNVSDETEHEEHDVAIPEPKTEVSEKEWDEDGAHIEQKIVDTEYTDEQGYVHHVHQTETYIERSHEDEPHHEQQQHSPTAQSDHHDDALDARPISASTDQSAQQMHHSMTESFYKEHESDQEHHLQDPEMVRHEQESPDHFTEEAQHQHHEIIDEIRQEHPDYGTHISVTMDTVDRDGAESQKSSPQDIQHDSDGHHDTTSESDLHHGSSEAEMHHDLPVAVDEHQPVTVVHEKEWDEDGMHVEQKVVDTEYVDEDGYTHHVKTTETFIEQAHADNTLEDGRHSPGFYEHDYDEHLEDTASVKSLKSQNGNTEVDDGKNNNEDTHSMKSSTVVEHGEEDSENANNGDANGLKPTNGDVTHDEDEKDNNVLINGKKTKDRGEVAIFSVSAEEVHYISRIPFSPYDFDPTWFDEKSIIIGECFSLNAASHIATSLSQIWLCFIPQHKDEVLNSGSTMFPLLRFLNNGGHVLQPIVSDFVSPRFRRVLQLTEEAKMDGTTLADKVAELQLRVDIEIEDENNMVHLKKVLDMEHQCFDCYLKHVTTNEPNKSKRSEVLEVSEECHCHCHQVLHKLLIYVSGPNRNNLNFKMIDSSLLNEVLAMNRFQNTDDQEDENLDGWDYVMKRVDHPDYYVTMSGSIDDFCLSPDHKYVYLSIEGLDINNNNEIVGIVNEIKMISLEKMIIDPIPFNGKLKPVGRSFLSASDNHISR</sequence>
<feature type="compositionally biased region" description="Basic and acidic residues" evidence="1">
    <location>
        <begin position="392"/>
        <end position="431"/>
    </location>
</feature>
<feature type="compositionally biased region" description="Polar residues" evidence="1">
    <location>
        <begin position="229"/>
        <end position="251"/>
    </location>
</feature>
<feature type="compositionally biased region" description="Polar residues" evidence="1">
    <location>
        <begin position="1110"/>
        <end position="1126"/>
    </location>
</feature>
<name>A0A2A2KV15_9BILA</name>
<dbReference type="EMBL" id="LIAE01007660">
    <property type="protein sequence ID" value="PAV77781.1"/>
    <property type="molecule type" value="Genomic_DNA"/>
</dbReference>
<keyword evidence="3" id="KW-1185">Reference proteome</keyword>